<keyword evidence="3" id="KW-1185">Reference proteome</keyword>
<reference evidence="2" key="1">
    <citation type="submission" date="2020-11" db="EMBL/GenBank/DDBJ databases">
        <title>Novosphingobium aureum sp. nov., a marine bacterium isolated from sediment of a salt flat.</title>
        <authorList>
            <person name="Yoo Y."/>
            <person name="Kim J.-J."/>
        </authorList>
    </citation>
    <scope>NUCLEOTIDE SEQUENCE</scope>
    <source>
        <strain evidence="2">YJ-S2-02</strain>
    </source>
</reference>
<dbReference type="NCBIfam" id="TIGR03019">
    <property type="entry name" value="pepcterm_femAB"/>
    <property type="match status" value="1"/>
</dbReference>
<protein>
    <submittedName>
        <fullName evidence="2">FemAB family PEP-CTERM system-associated protein</fullName>
    </submittedName>
</protein>
<feature type="domain" description="BioF2-like acetyltransferase" evidence="1">
    <location>
        <begin position="167"/>
        <end position="300"/>
    </location>
</feature>
<organism evidence="2 3">
    <name type="scientific">Novosphingobium aureum</name>
    <dbReference type="NCBI Taxonomy" id="2792964"/>
    <lineage>
        <taxon>Bacteria</taxon>
        <taxon>Pseudomonadati</taxon>
        <taxon>Pseudomonadota</taxon>
        <taxon>Alphaproteobacteria</taxon>
        <taxon>Sphingomonadales</taxon>
        <taxon>Sphingomonadaceae</taxon>
        <taxon>Novosphingobium</taxon>
    </lineage>
</organism>
<dbReference type="PANTHER" id="PTHR36174">
    <property type="entry name" value="LIPID II:GLYCINE GLYCYLTRANSFERASE"/>
    <property type="match status" value="1"/>
</dbReference>
<dbReference type="InterPro" id="IPR017469">
    <property type="entry name" value="PEP-CTERM_FemAB-rel"/>
</dbReference>
<comment type="caution">
    <text evidence="2">The sequence shown here is derived from an EMBL/GenBank/DDBJ whole genome shotgun (WGS) entry which is preliminary data.</text>
</comment>
<gene>
    <name evidence="2" type="ORF">I5E68_08645</name>
</gene>
<proteinExistence type="predicted"/>
<dbReference type="SUPFAM" id="SSF55729">
    <property type="entry name" value="Acyl-CoA N-acyltransferases (Nat)"/>
    <property type="match status" value="1"/>
</dbReference>
<evidence type="ECO:0000313" key="2">
    <source>
        <dbReference type="EMBL" id="MBH0113016.1"/>
    </source>
</evidence>
<accession>A0A931HCP7</accession>
<evidence type="ECO:0000259" key="1">
    <source>
        <dbReference type="Pfam" id="PF13480"/>
    </source>
</evidence>
<dbReference type="Gene3D" id="3.40.630.30">
    <property type="match status" value="1"/>
</dbReference>
<dbReference type="InterPro" id="IPR038740">
    <property type="entry name" value="BioF2-like_GNAT_dom"/>
</dbReference>
<dbReference type="AlphaFoldDB" id="A0A931HCP7"/>
<name>A0A931HCP7_9SPHN</name>
<sequence>MNAPFARPVTRTRLLDLADPGELARLEGFVARHPAATPFHRPAWFVSVARATGNEPLALVEEHDGEILAFLPLDAIHSPIFGRVLVSSGFAVDGGLLTLPGSAPDAIFAALEELAVRRSCPAIELRGGILPEVGSGWTRTSESHATFSRALAADDEAELTAIPRKQRAEVRKSLAGELSVETGRDERARAAHYAVFCESYRNLGTPVFPRALLDAVMDGFGDDAEILSVYHRGVPVSSVLSLYHRATVMPYWGGGTFAARGLRANERMYYGVMLHARRRGCTHFDFGRSKTGSGAYAYKRNWGFEPRPLTYAAWSAPGSAVREVNPANPRLAAQITLWQRLPLAIANRLGPLIARGIG</sequence>
<dbReference type="InterPro" id="IPR016181">
    <property type="entry name" value="Acyl_CoA_acyltransferase"/>
</dbReference>
<dbReference type="PANTHER" id="PTHR36174:SF1">
    <property type="entry name" value="LIPID II:GLYCINE GLYCYLTRANSFERASE"/>
    <property type="match status" value="1"/>
</dbReference>
<dbReference type="InterPro" id="IPR050644">
    <property type="entry name" value="PG_Glycine_Bridge_Synth"/>
</dbReference>
<dbReference type="RefSeq" id="WP_197162946.1">
    <property type="nucleotide sequence ID" value="NZ_JADZGI010000001.1"/>
</dbReference>
<dbReference type="Proteomes" id="UP000617634">
    <property type="component" value="Unassembled WGS sequence"/>
</dbReference>
<evidence type="ECO:0000313" key="3">
    <source>
        <dbReference type="Proteomes" id="UP000617634"/>
    </source>
</evidence>
<dbReference type="Pfam" id="PF13480">
    <property type="entry name" value="Acetyltransf_6"/>
    <property type="match status" value="1"/>
</dbReference>
<dbReference type="EMBL" id="JADZGI010000001">
    <property type="protein sequence ID" value="MBH0113016.1"/>
    <property type="molecule type" value="Genomic_DNA"/>
</dbReference>